<keyword evidence="7" id="KW-1185">Reference proteome</keyword>
<feature type="transmembrane region" description="Helical" evidence="5">
    <location>
        <begin position="12"/>
        <end position="34"/>
    </location>
</feature>
<dbReference type="InterPro" id="IPR036259">
    <property type="entry name" value="MFS_trans_sf"/>
</dbReference>
<accession>A0A8S4N495</accession>
<feature type="transmembrane region" description="Helical" evidence="5">
    <location>
        <begin position="144"/>
        <end position="163"/>
    </location>
</feature>
<keyword evidence="3 5" id="KW-1133">Transmembrane helix</keyword>
<comment type="subcellular location">
    <subcellularLocation>
        <location evidence="1">Membrane</location>
        <topology evidence="1">Multi-pass membrane protein</topology>
    </subcellularLocation>
</comment>
<comment type="caution">
    <text evidence="6">The sequence shown here is derived from an EMBL/GenBank/DDBJ whole genome shotgun (WGS) entry which is preliminary data.</text>
</comment>
<organism evidence="6 7">
    <name type="scientific">Owenia fusiformis</name>
    <name type="common">Polychaete worm</name>
    <dbReference type="NCBI Taxonomy" id="6347"/>
    <lineage>
        <taxon>Eukaryota</taxon>
        <taxon>Metazoa</taxon>
        <taxon>Spiralia</taxon>
        <taxon>Lophotrochozoa</taxon>
        <taxon>Annelida</taxon>
        <taxon>Polychaeta</taxon>
        <taxon>Sedentaria</taxon>
        <taxon>Canalipalpata</taxon>
        <taxon>Sabellida</taxon>
        <taxon>Oweniida</taxon>
        <taxon>Oweniidae</taxon>
        <taxon>Owenia</taxon>
    </lineage>
</organism>
<keyword evidence="4 5" id="KW-0472">Membrane</keyword>
<evidence type="ECO:0000313" key="7">
    <source>
        <dbReference type="Proteomes" id="UP000749559"/>
    </source>
</evidence>
<feature type="transmembrane region" description="Helical" evidence="5">
    <location>
        <begin position="108"/>
        <end position="132"/>
    </location>
</feature>
<feature type="transmembrane region" description="Helical" evidence="5">
    <location>
        <begin position="267"/>
        <end position="286"/>
    </location>
</feature>
<dbReference type="OrthoDB" id="6089360at2759"/>
<evidence type="ECO:0000256" key="5">
    <source>
        <dbReference type="SAM" id="Phobius"/>
    </source>
</evidence>
<evidence type="ECO:0000256" key="4">
    <source>
        <dbReference type="ARBA" id="ARBA00023136"/>
    </source>
</evidence>
<protein>
    <submittedName>
        <fullName evidence="6">Uncharacterized protein</fullName>
    </submittedName>
</protein>
<dbReference type="Gene3D" id="1.20.1250.20">
    <property type="entry name" value="MFS general substrate transporter like domains"/>
    <property type="match status" value="1"/>
</dbReference>
<dbReference type="Pfam" id="PF07690">
    <property type="entry name" value="MFS_1"/>
    <property type="match status" value="1"/>
</dbReference>
<dbReference type="GO" id="GO:0022857">
    <property type="term" value="F:transmembrane transporter activity"/>
    <property type="evidence" value="ECO:0007669"/>
    <property type="project" value="InterPro"/>
</dbReference>
<name>A0A8S4N495_OWEFU</name>
<dbReference type="PANTHER" id="PTHR21576">
    <property type="entry name" value="UNCHARACTERIZED NODULIN-LIKE PROTEIN"/>
    <property type="match status" value="1"/>
</dbReference>
<evidence type="ECO:0000256" key="3">
    <source>
        <dbReference type="ARBA" id="ARBA00022989"/>
    </source>
</evidence>
<dbReference type="EMBL" id="CAIIXF020000001">
    <property type="protein sequence ID" value="CAH1775711.1"/>
    <property type="molecule type" value="Genomic_DNA"/>
</dbReference>
<feature type="transmembrane region" description="Helical" evidence="5">
    <location>
        <begin position="81"/>
        <end position="102"/>
    </location>
</feature>
<feature type="transmembrane region" description="Helical" evidence="5">
    <location>
        <begin position="438"/>
        <end position="458"/>
    </location>
</feature>
<feature type="transmembrane region" description="Helical" evidence="5">
    <location>
        <begin position="361"/>
        <end position="386"/>
    </location>
</feature>
<gene>
    <name evidence="6" type="ORF">OFUS_LOCUS2978</name>
</gene>
<evidence type="ECO:0000313" key="6">
    <source>
        <dbReference type="EMBL" id="CAH1775711.1"/>
    </source>
</evidence>
<feature type="transmembrane region" description="Helical" evidence="5">
    <location>
        <begin position="338"/>
        <end position="355"/>
    </location>
</feature>
<reference evidence="6" key="1">
    <citation type="submission" date="2022-03" db="EMBL/GenBank/DDBJ databases">
        <authorList>
            <person name="Martin C."/>
        </authorList>
    </citation>
    <scope>NUCLEOTIDE SEQUENCE</scope>
</reference>
<dbReference type="AlphaFoldDB" id="A0A8S4N495"/>
<dbReference type="InterPro" id="IPR011701">
    <property type="entry name" value="MFS"/>
</dbReference>
<keyword evidence="2 5" id="KW-0812">Transmembrane</keyword>
<proteinExistence type="predicted"/>
<sequence length="479" mass="53596">MNSSKSQQFRKHFSLGAGILGWFLGGFVFGFNVYATSLKETFNYTQTELEFIASSGDWGECLEFPAGIIFDHFGPRVTSTISLIVTTMGFLLMWMATVFRIFFSSKNWIVCVFYFLTGFGPTFLVIPSMVVNCKNFDKKHLGKVLGLLNATFGLSPAVITVLYEGLFVQGHFEDAENQKLGEFMMMLAVLSACISIFGVVMLKTVPEESYDEIEQSGEADRKNDKCDNNPMEIHKNINDRTALVPEKTTKQIPQDMNCWQIIKTPQFYYVFLICLIIGGICISIVNNLTITVECAQLDVNPIRFTLIIPIFASIGRIFGGVISDYIFQKWPLIPKSSILLFCCILTCISQIVFIFFNGSLIGLICASVMVALAYGALFVHLLIITINLFGLKYCGQNCGLIFLSNGIGLVIFQKLFALNYETISPPGSNSCFGNLCTQWFFVLTSSLSPCAVLLNFCLMKNERDQQLQYEESQTPSNQE</sequence>
<dbReference type="Proteomes" id="UP000749559">
    <property type="component" value="Unassembled WGS sequence"/>
</dbReference>
<dbReference type="GO" id="GO:0016020">
    <property type="term" value="C:membrane"/>
    <property type="evidence" value="ECO:0007669"/>
    <property type="project" value="UniProtKB-SubCell"/>
</dbReference>
<feature type="transmembrane region" description="Helical" evidence="5">
    <location>
        <begin position="183"/>
        <end position="202"/>
    </location>
</feature>
<evidence type="ECO:0000256" key="2">
    <source>
        <dbReference type="ARBA" id="ARBA00022692"/>
    </source>
</evidence>
<dbReference type="PANTHER" id="PTHR21576:SF158">
    <property type="entry name" value="RIBOSOMAL RNA-PROCESSING PROTEIN 12-LIKE CONSERVED DOMAIN-CONTAINING PROTEIN"/>
    <property type="match status" value="1"/>
</dbReference>
<feature type="transmembrane region" description="Helical" evidence="5">
    <location>
        <begin position="306"/>
        <end position="326"/>
    </location>
</feature>
<evidence type="ECO:0000256" key="1">
    <source>
        <dbReference type="ARBA" id="ARBA00004141"/>
    </source>
</evidence>
<dbReference type="SUPFAM" id="SSF103473">
    <property type="entry name" value="MFS general substrate transporter"/>
    <property type="match status" value="1"/>
</dbReference>